<dbReference type="EMBL" id="LVJN01000020">
    <property type="protein sequence ID" value="OSM01860.1"/>
    <property type="molecule type" value="Genomic_DNA"/>
</dbReference>
<protein>
    <recommendedName>
        <fullName evidence="4">Lipoprotein</fullName>
    </recommendedName>
</protein>
<dbReference type="RefSeq" id="WP_158089530.1">
    <property type="nucleotide sequence ID" value="NZ_LVJN01000020.1"/>
</dbReference>
<accession>A0A1Y2K1F0</accession>
<organism evidence="2 3">
    <name type="scientific">Magnetofaba australis IT-1</name>
    <dbReference type="NCBI Taxonomy" id="1434232"/>
    <lineage>
        <taxon>Bacteria</taxon>
        <taxon>Pseudomonadati</taxon>
        <taxon>Pseudomonadota</taxon>
        <taxon>Magnetococcia</taxon>
        <taxon>Magnetococcales</taxon>
        <taxon>Magnetococcaceae</taxon>
        <taxon>Magnetofaba</taxon>
    </lineage>
</organism>
<evidence type="ECO:0008006" key="4">
    <source>
        <dbReference type="Google" id="ProtNLM"/>
    </source>
</evidence>
<dbReference type="AlphaFoldDB" id="A0A1Y2K1F0"/>
<gene>
    <name evidence="2" type="ORF">MAIT1_01911</name>
</gene>
<comment type="caution">
    <text evidence="2">The sequence shown here is derived from an EMBL/GenBank/DDBJ whole genome shotgun (WGS) entry which is preliminary data.</text>
</comment>
<reference evidence="2 3" key="1">
    <citation type="journal article" date="2016" name="BMC Genomics">
        <title>Combined genomic and structural analyses of a cultured magnetotactic bacterium reveals its niche adaptation to a dynamic environment.</title>
        <authorList>
            <person name="Araujo A.C."/>
            <person name="Morillo V."/>
            <person name="Cypriano J."/>
            <person name="Teixeira L.C."/>
            <person name="Leao P."/>
            <person name="Lyra S."/>
            <person name="Almeida L.G."/>
            <person name="Bazylinski D.A."/>
            <person name="Vasconcellos A.T."/>
            <person name="Abreu F."/>
            <person name="Lins U."/>
        </authorList>
    </citation>
    <scope>NUCLEOTIDE SEQUENCE [LARGE SCALE GENOMIC DNA]</scope>
    <source>
        <strain evidence="2 3">IT-1</strain>
    </source>
</reference>
<feature type="region of interest" description="Disordered" evidence="1">
    <location>
        <begin position="70"/>
        <end position="97"/>
    </location>
</feature>
<keyword evidence="3" id="KW-1185">Reference proteome</keyword>
<evidence type="ECO:0000313" key="3">
    <source>
        <dbReference type="Proteomes" id="UP000194003"/>
    </source>
</evidence>
<proteinExistence type="predicted"/>
<dbReference type="PROSITE" id="PS51257">
    <property type="entry name" value="PROKAR_LIPOPROTEIN"/>
    <property type="match status" value="1"/>
</dbReference>
<evidence type="ECO:0000256" key="1">
    <source>
        <dbReference type="SAM" id="MobiDB-lite"/>
    </source>
</evidence>
<dbReference type="Proteomes" id="UP000194003">
    <property type="component" value="Unassembled WGS sequence"/>
</dbReference>
<sequence>MNTKITALVLGAGMMLAGGCASLSDEDRAMLESAANESKAARMAAEEAKRMAGEAKSAATMAQQDAERALKSAQMAEDSARAAATRATRTFEHSMMK</sequence>
<evidence type="ECO:0000313" key="2">
    <source>
        <dbReference type="EMBL" id="OSM01860.1"/>
    </source>
</evidence>
<name>A0A1Y2K1F0_9PROT</name>